<evidence type="ECO:0000256" key="4">
    <source>
        <dbReference type="ARBA" id="ARBA00023136"/>
    </source>
</evidence>
<feature type="transmembrane region" description="Helical" evidence="5">
    <location>
        <begin position="46"/>
        <end position="64"/>
    </location>
</feature>
<comment type="subcellular location">
    <subcellularLocation>
        <location evidence="1">Membrane</location>
        <topology evidence="1">Multi-pass membrane protein</topology>
    </subcellularLocation>
</comment>
<reference evidence="6" key="1">
    <citation type="submission" date="2020-05" db="EMBL/GenBank/DDBJ databases">
        <authorList>
            <person name="Chiriac C."/>
            <person name="Salcher M."/>
            <person name="Ghai R."/>
            <person name="Kavagutti S V."/>
        </authorList>
    </citation>
    <scope>NUCLEOTIDE SEQUENCE</scope>
</reference>
<dbReference type="EMBL" id="CAFBLU010000043">
    <property type="protein sequence ID" value="CAB4882071.1"/>
    <property type="molecule type" value="Genomic_DNA"/>
</dbReference>
<keyword evidence="3 5" id="KW-1133">Transmembrane helix</keyword>
<dbReference type="Pfam" id="PF13564">
    <property type="entry name" value="DoxX_2"/>
    <property type="match status" value="1"/>
</dbReference>
<name>A0A6J7EIX7_9ZZZZ</name>
<evidence type="ECO:0000256" key="1">
    <source>
        <dbReference type="ARBA" id="ARBA00004141"/>
    </source>
</evidence>
<evidence type="ECO:0000313" key="6">
    <source>
        <dbReference type="EMBL" id="CAB4882071.1"/>
    </source>
</evidence>
<evidence type="ECO:0000256" key="5">
    <source>
        <dbReference type="SAM" id="Phobius"/>
    </source>
</evidence>
<accession>A0A6J7EIX7</accession>
<protein>
    <submittedName>
        <fullName evidence="6">Unannotated protein</fullName>
    </submittedName>
</protein>
<feature type="transmembrane region" description="Helical" evidence="5">
    <location>
        <begin position="110"/>
        <end position="129"/>
    </location>
</feature>
<dbReference type="InterPro" id="IPR032808">
    <property type="entry name" value="DoxX"/>
</dbReference>
<proteinExistence type="predicted"/>
<keyword evidence="2 5" id="KW-0812">Transmembrane</keyword>
<sequence length="130" mass="12950">MSLPATVLSVVLTVVFTIAGANKFSGSALAGIAPEHLNISAKTYRLAGVLELLGSFGLLIGAIAAPLVGGLAAVCLGLLLLGAVVLHIRAGDPFAVGDGFTKSDATAIEGWAPAAGLVVLCWLAAVLIFV</sequence>
<dbReference type="AlphaFoldDB" id="A0A6J7EIX7"/>
<organism evidence="6">
    <name type="scientific">freshwater metagenome</name>
    <dbReference type="NCBI Taxonomy" id="449393"/>
    <lineage>
        <taxon>unclassified sequences</taxon>
        <taxon>metagenomes</taxon>
        <taxon>ecological metagenomes</taxon>
    </lineage>
</organism>
<gene>
    <name evidence="6" type="ORF">UFOPK3444_01531</name>
</gene>
<evidence type="ECO:0000256" key="2">
    <source>
        <dbReference type="ARBA" id="ARBA00022692"/>
    </source>
</evidence>
<keyword evidence="4 5" id="KW-0472">Membrane</keyword>
<evidence type="ECO:0000256" key="3">
    <source>
        <dbReference type="ARBA" id="ARBA00022989"/>
    </source>
</evidence>
<dbReference type="GO" id="GO:0016020">
    <property type="term" value="C:membrane"/>
    <property type="evidence" value="ECO:0007669"/>
    <property type="project" value="UniProtKB-SubCell"/>
</dbReference>